<dbReference type="Pfam" id="PF05655">
    <property type="entry name" value="AvrD"/>
    <property type="match status" value="1"/>
</dbReference>
<keyword evidence="2" id="KW-1185">Reference proteome</keyword>
<dbReference type="RefSeq" id="WP_205358946.1">
    <property type="nucleotide sequence ID" value="NZ_JADKYB010000011.1"/>
</dbReference>
<comment type="caution">
    <text evidence="1">The sequence shown here is derived from an EMBL/GenBank/DDBJ whole genome shotgun (WGS) entry which is preliminary data.</text>
</comment>
<dbReference type="Proteomes" id="UP000749040">
    <property type="component" value="Unassembled WGS sequence"/>
</dbReference>
<evidence type="ECO:0008006" key="3">
    <source>
        <dbReference type="Google" id="ProtNLM"/>
    </source>
</evidence>
<protein>
    <recommendedName>
        <fullName evidence="3">Avirulence D protein (AvrD)</fullName>
    </recommendedName>
</protein>
<evidence type="ECO:0000313" key="1">
    <source>
        <dbReference type="EMBL" id="MBM9507093.1"/>
    </source>
</evidence>
<name>A0ABS2TUS9_9ACTN</name>
<dbReference type="EMBL" id="JADKYB010000011">
    <property type="protein sequence ID" value="MBM9507093.1"/>
    <property type="molecule type" value="Genomic_DNA"/>
</dbReference>
<sequence length="358" mass="38896">MITEATGVRYEDIDATLGDRNGRFFGEGYKRIRHRVTDLTVAPPGAAAPAPDGVPGAAAEGGGWATAAASLRYPGDWSTKAHRMDLRPHLSTIDTLLLGIRMSEAYLGHTFGADAGERRRMWLRSFGMRAGARPQEDLDAFRLGLRAQPAVPAAGTLGGHLSTVHTTCGSLRMSAEVDHPVGEPTTVPGHYGAESDLLGPDESRYFCGGYRHRSQYLRDVRVEPDGSLVRASVSVTDDTDRLPRDGFGGLYQPSLSVVDAITVLAQLAQVLIYQQDGVDRAESETLWMRSVDMDSATPYQPMPYSFVATLRIVRTKQLRRGDGVWRMTDVAGDLLGFNVRGSLAHRLPARFTALAGRS</sequence>
<gene>
    <name evidence="1" type="ORF">ITX44_21675</name>
</gene>
<proteinExistence type="predicted"/>
<accession>A0ABS2TUS9</accession>
<dbReference type="InterPro" id="IPR008799">
    <property type="entry name" value="Pseudomon_AvrD"/>
</dbReference>
<reference evidence="1 2" key="1">
    <citation type="submission" date="2021-01" db="EMBL/GenBank/DDBJ databases">
        <title>Streptomyces acididurans sp. nov., isolated from a peat swamp forest soil.</title>
        <authorList>
            <person name="Chantavorakit T."/>
            <person name="Duangmal K."/>
        </authorList>
    </citation>
    <scope>NUCLEOTIDE SEQUENCE [LARGE SCALE GENOMIC DNA]</scope>
    <source>
        <strain evidence="1 2">KK5PA1</strain>
    </source>
</reference>
<organism evidence="1 2">
    <name type="scientific">Actinacidiphila acididurans</name>
    <dbReference type="NCBI Taxonomy" id="2784346"/>
    <lineage>
        <taxon>Bacteria</taxon>
        <taxon>Bacillati</taxon>
        <taxon>Actinomycetota</taxon>
        <taxon>Actinomycetes</taxon>
        <taxon>Kitasatosporales</taxon>
        <taxon>Streptomycetaceae</taxon>
        <taxon>Actinacidiphila</taxon>
    </lineage>
</organism>
<evidence type="ECO:0000313" key="2">
    <source>
        <dbReference type="Proteomes" id="UP000749040"/>
    </source>
</evidence>